<keyword evidence="4" id="KW-1185">Reference proteome</keyword>
<organism evidence="3 4">
    <name type="scientific">Colletotrichum fioriniae PJ7</name>
    <dbReference type="NCBI Taxonomy" id="1445577"/>
    <lineage>
        <taxon>Eukaryota</taxon>
        <taxon>Fungi</taxon>
        <taxon>Dikarya</taxon>
        <taxon>Ascomycota</taxon>
        <taxon>Pezizomycotina</taxon>
        <taxon>Sordariomycetes</taxon>
        <taxon>Hypocreomycetidae</taxon>
        <taxon>Glomerellales</taxon>
        <taxon>Glomerellaceae</taxon>
        <taxon>Colletotrichum</taxon>
        <taxon>Colletotrichum acutatum species complex</taxon>
    </lineage>
</organism>
<dbReference type="InterPro" id="IPR000210">
    <property type="entry name" value="BTB/POZ_dom"/>
</dbReference>
<dbReference type="PROSITE" id="PS50097">
    <property type="entry name" value="BTB"/>
    <property type="match status" value="1"/>
</dbReference>
<protein>
    <recommendedName>
        <fullName evidence="2">BTB domain-containing protein</fullName>
    </recommendedName>
</protein>
<dbReference type="EMBL" id="JARH01000924">
    <property type="protein sequence ID" value="EXF75183.1"/>
    <property type="molecule type" value="Genomic_DNA"/>
</dbReference>
<dbReference type="Gene3D" id="3.30.710.10">
    <property type="entry name" value="Potassium Channel Kv1.1, Chain A"/>
    <property type="match status" value="1"/>
</dbReference>
<dbReference type="AlphaFoldDB" id="A0A010RSA3"/>
<dbReference type="Proteomes" id="UP000020467">
    <property type="component" value="Unassembled WGS sequence"/>
</dbReference>
<dbReference type="SMART" id="SM00225">
    <property type="entry name" value="BTB"/>
    <property type="match status" value="1"/>
</dbReference>
<dbReference type="CDD" id="cd18186">
    <property type="entry name" value="BTB_POZ_ZBTB_KLHL-like"/>
    <property type="match status" value="1"/>
</dbReference>
<accession>A0A010RSA3</accession>
<name>A0A010RSA3_9PEZI</name>
<dbReference type="HOGENOM" id="CLU_1061783_0_0_1"/>
<dbReference type="InterPro" id="IPR011333">
    <property type="entry name" value="SKP1/BTB/POZ_sf"/>
</dbReference>
<sequence length="298" mass="33891">MADSHASHIDGGIPLPTDVDDEDLALRPSNPDSDERVTLKCGEKVFTFSKSKLVKDSDYFRACLNSSNFVEGRTSVIEFDDIEPEVLEAYLRVVDMTTTGNPMDEFIAITNWYGENAEDFITVIEVYQLSDRLLNEPMRVELAESILGYMQHEAVKMVDKSSPEGIKLLFNTYKNAYDTLDPSIPDEAYLQSQIAEVCCQQIDIDKTYAFARTTTKGEAFLEAVLMATTQRMATLLQQTRSLGTKVERLKAEKQMIIEYGYMEESDEYIDDYKSDEDDEDDDEEEDGDYGEDGVRRDH</sequence>
<evidence type="ECO:0000313" key="4">
    <source>
        <dbReference type="Proteomes" id="UP000020467"/>
    </source>
</evidence>
<proteinExistence type="predicted"/>
<evidence type="ECO:0000259" key="2">
    <source>
        <dbReference type="PROSITE" id="PS50097"/>
    </source>
</evidence>
<evidence type="ECO:0000256" key="1">
    <source>
        <dbReference type="SAM" id="MobiDB-lite"/>
    </source>
</evidence>
<feature type="region of interest" description="Disordered" evidence="1">
    <location>
        <begin position="266"/>
        <end position="298"/>
    </location>
</feature>
<gene>
    <name evidence="3" type="ORF">CFIO01_06141</name>
</gene>
<dbReference type="eggNOG" id="ENOG502RR5B">
    <property type="taxonomic scope" value="Eukaryota"/>
</dbReference>
<dbReference type="Pfam" id="PF00651">
    <property type="entry name" value="BTB"/>
    <property type="match status" value="1"/>
</dbReference>
<dbReference type="STRING" id="1445577.A0A010RSA3"/>
<dbReference type="OrthoDB" id="194443at2759"/>
<comment type="caution">
    <text evidence="3">The sequence shown here is derived from an EMBL/GenBank/DDBJ whole genome shotgun (WGS) entry which is preliminary data.</text>
</comment>
<feature type="compositionally biased region" description="Acidic residues" evidence="1">
    <location>
        <begin position="266"/>
        <end position="291"/>
    </location>
</feature>
<dbReference type="KEGG" id="cfj:CFIO01_06141"/>
<feature type="region of interest" description="Disordered" evidence="1">
    <location>
        <begin position="1"/>
        <end position="22"/>
    </location>
</feature>
<feature type="domain" description="BTB" evidence="2">
    <location>
        <begin position="35"/>
        <end position="94"/>
    </location>
</feature>
<evidence type="ECO:0000313" key="3">
    <source>
        <dbReference type="EMBL" id="EXF75183.1"/>
    </source>
</evidence>
<dbReference type="SUPFAM" id="SSF54695">
    <property type="entry name" value="POZ domain"/>
    <property type="match status" value="1"/>
</dbReference>
<reference evidence="3 4" key="1">
    <citation type="submission" date="2014-02" db="EMBL/GenBank/DDBJ databases">
        <title>The genome sequence of Colletotrichum fioriniae PJ7.</title>
        <authorList>
            <person name="Baroncelli R."/>
            <person name="Thon M.R."/>
        </authorList>
    </citation>
    <scope>NUCLEOTIDE SEQUENCE [LARGE SCALE GENOMIC DNA]</scope>
    <source>
        <strain evidence="3 4">PJ7</strain>
    </source>
</reference>